<evidence type="ECO:0000313" key="3">
    <source>
        <dbReference type="EMBL" id="MFL0268961.1"/>
    </source>
</evidence>
<protein>
    <submittedName>
        <fullName evidence="3">DUF4830 domain-containing protein</fullName>
    </submittedName>
</protein>
<name>A0ABW8TWN9_9CLOT</name>
<gene>
    <name evidence="3" type="ORF">ACJDUH_12760</name>
</gene>
<proteinExistence type="predicted"/>
<dbReference type="InterPro" id="IPR032257">
    <property type="entry name" value="DUF4830"/>
</dbReference>
<feature type="signal peptide" evidence="1">
    <location>
        <begin position="1"/>
        <end position="21"/>
    </location>
</feature>
<dbReference type="Proteomes" id="UP001623661">
    <property type="component" value="Unassembled WGS sequence"/>
</dbReference>
<keyword evidence="4" id="KW-1185">Reference proteome</keyword>
<dbReference type="PROSITE" id="PS51257">
    <property type="entry name" value="PROKAR_LIPOPROTEIN"/>
    <property type="match status" value="1"/>
</dbReference>
<dbReference type="RefSeq" id="WP_406765582.1">
    <property type="nucleotide sequence ID" value="NZ_JBJHZY010000002.1"/>
</dbReference>
<evidence type="ECO:0000256" key="1">
    <source>
        <dbReference type="SAM" id="SignalP"/>
    </source>
</evidence>
<feature type="chain" id="PRO_5046245464" evidence="1">
    <location>
        <begin position="22"/>
        <end position="442"/>
    </location>
</feature>
<evidence type="ECO:0000259" key="2">
    <source>
        <dbReference type="Pfam" id="PF16112"/>
    </source>
</evidence>
<dbReference type="EMBL" id="JBJHZY010000002">
    <property type="protein sequence ID" value="MFL0268961.1"/>
    <property type="molecule type" value="Genomic_DNA"/>
</dbReference>
<sequence>MNKKIYIVQLILILGVSSVLTGCSPAKNSNPTKSEEITVINPTAQKEVNEIKTSSVPNFQGIYNNTIEIDVKFDSSSMYSNKAVKIKDGKMISDILTMIGKSQLIQDESKINNMSGMAAKNNSMILVQSDKSKKEIKFAFDDAAFAFGYIQIDNNKFDPGFSFCRYIRDLTEYRQFDTNIDKASEELFKKYNWTIDYRINTINETLPSNLKYEAGEYPVKLYWAYNKELSKSIGLDYSEYLGKKVQVDIYRLREPLPDYMSPRMDSRGILVKYDNKIIGAFIDAGRHSNFACSLNRKSLADITNKEWNSWVSDYMDYNNELEIKLSKMKPEDIIKEYYAAINSHNEKLQYACMTTQNVSSYLAMNMDNNQLINGSFKDAYVLETQNTAPWKLISIKQLNIPDNKAGTLEYAVTDLKFETRYIILEKESDKIGWRIQGVGTGP</sequence>
<keyword evidence="1" id="KW-0732">Signal</keyword>
<reference evidence="3 4" key="1">
    <citation type="submission" date="2024-11" db="EMBL/GenBank/DDBJ databases">
        <authorList>
            <person name="Heng Y.C."/>
            <person name="Lim A.C.H."/>
            <person name="Lee J.K.Y."/>
            <person name="Kittelmann S."/>
        </authorList>
    </citation>
    <scope>NUCLEOTIDE SEQUENCE [LARGE SCALE GENOMIC DNA]</scope>
    <source>
        <strain evidence="3 4">WILCCON 0202</strain>
    </source>
</reference>
<organism evidence="3 4">
    <name type="scientific">Candidatus Clostridium radicumherbarum</name>
    <dbReference type="NCBI Taxonomy" id="3381662"/>
    <lineage>
        <taxon>Bacteria</taxon>
        <taxon>Bacillati</taxon>
        <taxon>Bacillota</taxon>
        <taxon>Clostridia</taxon>
        <taxon>Eubacteriales</taxon>
        <taxon>Clostridiaceae</taxon>
        <taxon>Clostridium</taxon>
    </lineage>
</organism>
<feature type="domain" description="DUF4830" evidence="2">
    <location>
        <begin position="187"/>
        <end position="282"/>
    </location>
</feature>
<comment type="caution">
    <text evidence="3">The sequence shown here is derived from an EMBL/GenBank/DDBJ whole genome shotgun (WGS) entry which is preliminary data.</text>
</comment>
<dbReference type="Pfam" id="PF16112">
    <property type="entry name" value="DUF4830"/>
    <property type="match status" value="1"/>
</dbReference>
<evidence type="ECO:0000313" key="4">
    <source>
        <dbReference type="Proteomes" id="UP001623661"/>
    </source>
</evidence>
<accession>A0ABW8TWN9</accession>